<organism evidence="2 3">
    <name type="scientific">Natronolimnohabitans innermongolicus JCM 12255</name>
    <dbReference type="NCBI Taxonomy" id="1227499"/>
    <lineage>
        <taxon>Archaea</taxon>
        <taxon>Methanobacteriati</taxon>
        <taxon>Methanobacteriota</taxon>
        <taxon>Stenosarchaea group</taxon>
        <taxon>Halobacteria</taxon>
        <taxon>Halobacteriales</taxon>
        <taxon>Natrialbaceae</taxon>
        <taxon>Natronolimnohabitans</taxon>
    </lineage>
</organism>
<dbReference type="Proteomes" id="UP000011602">
    <property type="component" value="Unassembled WGS sequence"/>
</dbReference>
<gene>
    <name evidence="2" type="ORF">C493_03452</name>
</gene>
<evidence type="ECO:0000313" key="3">
    <source>
        <dbReference type="Proteomes" id="UP000011602"/>
    </source>
</evidence>
<feature type="compositionally biased region" description="Polar residues" evidence="1">
    <location>
        <begin position="163"/>
        <end position="179"/>
    </location>
</feature>
<dbReference type="STRING" id="1227499.C493_03452"/>
<evidence type="ECO:0000256" key="1">
    <source>
        <dbReference type="SAM" id="MobiDB-lite"/>
    </source>
</evidence>
<dbReference type="Gene3D" id="3.40.50.150">
    <property type="entry name" value="Vaccinia Virus protein VP39"/>
    <property type="match status" value="1"/>
</dbReference>
<proteinExistence type="predicted"/>
<dbReference type="PATRIC" id="fig|1227499.3.peg.712"/>
<accession>L9XJW4</accession>
<feature type="region of interest" description="Disordered" evidence="1">
    <location>
        <begin position="158"/>
        <end position="179"/>
    </location>
</feature>
<comment type="caution">
    <text evidence="2">The sequence shown here is derived from an EMBL/GenBank/DDBJ whole genome shotgun (WGS) entry which is preliminary data.</text>
</comment>
<dbReference type="EMBL" id="AOHZ01000016">
    <property type="protein sequence ID" value="ELY60933.1"/>
    <property type="molecule type" value="Genomic_DNA"/>
</dbReference>
<dbReference type="AlphaFoldDB" id="L9XJW4"/>
<dbReference type="OrthoDB" id="176808at2157"/>
<dbReference type="eggNOG" id="arCOG04989">
    <property type="taxonomic scope" value="Archaea"/>
</dbReference>
<name>L9XJW4_9EURY</name>
<dbReference type="InterPro" id="IPR029063">
    <property type="entry name" value="SAM-dependent_MTases_sf"/>
</dbReference>
<dbReference type="SUPFAM" id="SSF53335">
    <property type="entry name" value="S-adenosyl-L-methionine-dependent methyltransferases"/>
    <property type="match status" value="1"/>
</dbReference>
<evidence type="ECO:0000313" key="2">
    <source>
        <dbReference type="EMBL" id="ELY60933.1"/>
    </source>
</evidence>
<sequence length="179" mass="19379">MGSFVSPSAELARYATDRAAPDDPVVVVAGCGSAGTVADLLERGVDAYGFDLEAEPLAEADVSSARLHRCDLRDEDLLERLRAAFDIDRIHVCYTERVLSILTPSEAATVTARLRAADAVDHCVHRIAEIPPVGHQRGEFEATIRAPDEWRAACDPDGEDLWLSTTDGFPTTSGSENER</sequence>
<reference evidence="2 3" key="1">
    <citation type="journal article" date="2014" name="PLoS Genet.">
        <title>Phylogenetically driven sequencing of extremely halophilic archaea reveals strategies for static and dynamic osmo-response.</title>
        <authorList>
            <person name="Becker E.A."/>
            <person name="Seitzer P.M."/>
            <person name="Tritt A."/>
            <person name="Larsen D."/>
            <person name="Krusor M."/>
            <person name="Yao A.I."/>
            <person name="Wu D."/>
            <person name="Madern D."/>
            <person name="Eisen J.A."/>
            <person name="Darling A.E."/>
            <person name="Facciotti M.T."/>
        </authorList>
    </citation>
    <scope>NUCLEOTIDE SEQUENCE [LARGE SCALE GENOMIC DNA]</scope>
    <source>
        <strain evidence="2 3">JCM 12255</strain>
    </source>
</reference>
<keyword evidence="3" id="KW-1185">Reference proteome</keyword>
<evidence type="ECO:0008006" key="4">
    <source>
        <dbReference type="Google" id="ProtNLM"/>
    </source>
</evidence>
<protein>
    <recommendedName>
        <fullName evidence="4">Methyltransferase type 11</fullName>
    </recommendedName>
</protein>
<dbReference type="RefSeq" id="WP_007258000.1">
    <property type="nucleotide sequence ID" value="NZ_AOHZ01000016.1"/>
</dbReference>